<dbReference type="Pfam" id="PF16353">
    <property type="entry name" value="LacZ_4"/>
    <property type="match status" value="1"/>
</dbReference>
<dbReference type="GO" id="GO:0009341">
    <property type="term" value="C:beta-galactosidase complex"/>
    <property type="evidence" value="ECO:0007669"/>
    <property type="project" value="InterPro"/>
</dbReference>
<dbReference type="SUPFAM" id="SSF49303">
    <property type="entry name" value="beta-Galactosidase/glucuronidase domain"/>
    <property type="match status" value="2"/>
</dbReference>
<dbReference type="GO" id="GO:0005990">
    <property type="term" value="P:lactose catabolic process"/>
    <property type="evidence" value="ECO:0007669"/>
    <property type="project" value="TreeGrafter"/>
</dbReference>
<dbReference type="SUPFAM" id="SSF49785">
    <property type="entry name" value="Galactose-binding domain-like"/>
    <property type="match status" value="1"/>
</dbReference>
<dbReference type="SMART" id="SM01038">
    <property type="entry name" value="Bgal_small_N"/>
    <property type="match status" value="1"/>
</dbReference>
<evidence type="ECO:0000256" key="5">
    <source>
        <dbReference type="ARBA" id="ARBA00022801"/>
    </source>
</evidence>
<organism evidence="10 11">
    <name type="scientific">Parablautia intestinalis</name>
    <dbReference type="NCBI Taxonomy" id="2320100"/>
    <lineage>
        <taxon>Bacteria</taxon>
        <taxon>Bacillati</taxon>
        <taxon>Bacillota</taxon>
        <taxon>Clostridia</taxon>
        <taxon>Lachnospirales</taxon>
        <taxon>Lachnospiraceae</taxon>
        <taxon>Parablautia</taxon>
    </lineage>
</organism>
<protein>
    <recommendedName>
        <fullName evidence="4 8">Beta-galactosidase</fullName>
        <ecNumber evidence="3 8">3.2.1.23</ecNumber>
    </recommendedName>
    <alternativeName>
        <fullName evidence="7 8">Lactase</fullName>
    </alternativeName>
</protein>
<evidence type="ECO:0000256" key="7">
    <source>
        <dbReference type="ARBA" id="ARBA00032230"/>
    </source>
</evidence>
<dbReference type="Gene3D" id="2.60.120.260">
    <property type="entry name" value="Galactose-binding domain-like"/>
    <property type="match status" value="1"/>
</dbReference>
<dbReference type="InterPro" id="IPR008979">
    <property type="entry name" value="Galactose-bd-like_sf"/>
</dbReference>
<evidence type="ECO:0000313" key="11">
    <source>
        <dbReference type="Proteomes" id="UP000280696"/>
    </source>
</evidence>
<gene>
    <name evidence="10" type="ORF">D7V94_03965</name>
</gene>
<dbReference type="PANTHER" id="PTHR46323">
    <property type="entry name" value="BETA-GALACTOSIDASE"/>
    <property type="match status" value="1"/>
</dbReference>
<accession>A0A3A9APM6</accession>
<dbReference type="InterPro" id="IPR004199">
    <property type="entry name" value="B-gal_small/dom_5"/>
</dbReference>
<dbReference type="EC" id="3.2.1.23" evidence="3 8"/>
<dbReference type="SUPFAM" id="SSF74650">
    <property type="entry name" value="Galactose mutarotase-like"/>
    <property type="match status" value="1"/>
</dbReference>
<name>A0A3A9APM6_9FIRM</name>
<feature type="domain" description="Beta galactosidase small chain/" evidence="9">
    <location>
        <begin position="744"/>
        <end position="1012"/>
    </location>
</feature>
<dbReference type="InterPro" id="IPR032312">
    <property type="entry name" value="LacZ_4"/>
</dbReference>
<dbReference type="SUPFAM" id="SSF51445">
    <property type="entry name" value="(Trans)glycosidases"/>
    <property type="match status" value="1"/>
</dbReference>
<dbReference type="Gene3D" id="2.60.40.10">
    <property type="entry name" value="Immunoglobulins"/>
    <property type="match status" value="2"/>
</dbReference>
<keyword evidence="11" id="KW-1185">Reference proteome</keyword>
<dbReference type="InterPro" id="IPR017853">
    <property type="entry name" value="GH"/>
</dbReference>
<comment type="similarity">
    <text evidence="2 8">Belongs to the glycosyl hydrolase 2 family.</text>
</comment>
<dbReference type="RefSeq" id="WP_120467349.1">
    <property type="nucleotide sequence ID" value="NZ_RAYQ01000003.1"/>
</dbReference>
<evidence type="ECO:0000256" key="4">
    <source>
        <dbReference type="ARBA" id="ARBA00013303"/>
    </source>
</evidence>
<dbReference type="AlphaFoldDB" id="A0A3A9APM6"/>
<reference evidence="10 11" key="1">
    <citation type="submission" date="2018-09" db="EMBL/GenBank/DDBJ databases">
        <title>Murine metabolic-syndrome-specific gut microbial biobank.</title>
        <authorList>
            <person name="Liu C."/>
        </authorList>
    </citation>
    <scope>NUCLEOTIDE SEQUENCE [LARGE SCALE GENOMIC DNA]</scope>
    <source>
        <strain evidence="10 11">0.1xD8-82</strain>
    </source>
</reference>
<dbReference type="Pfam" id="PF02929">
    <property type="entry name" value="Bgal_small_N"/>
    <property type="match status" value="1"/>
</dbReference>
<dbReference type="InterPro" id="IPR023232">
    <property type="entry name" value="Glyco_hydro_2_AS"/>
</dbReference>
<dbReference type="InterPro" id="IPR050347">
    <property type="entry name" value="Bact_Beta-galactosidase"/>
</dbReference>
<evidence type="ECO:0000259" key="9">
    <source>
        <dbReference type="SMART" id="SM01038"/>
    </source>
</evidence>
<evidence type="ECO:0000256" key="6">
    <source>
        <dbReference type="ARBA" id="ARBA00023295"/>
    </source>
</evidence>
<sequence length="1015" mass="117672">MIVPKYYEDLKVLHKNTLPNRAYYIPASKRMDNLVEQREASDRYILLSGQWKFRYFDSIYEAKEEFFREGFALDDFYTVPVPGVWQNYGYDRHQYTNTRYPFPMDPPYVPHENPCGEYVRSFVYHRDEKAPKAFLNFEGVDSCFYVWVNGKFAGYSQVSHSTSEFDVTDILREGENVLAVLVLKWCDGSYLEDQDKFRMSGIFRDVYLLRRPENSIFDYFVKAQPTEDYKKGNVEIAFTYQGQAVETKGQLFDKEGQLVAKGQDDNGKMSFGVEDVKLWSAEDPYLYTLVLETENEVITDHVGIREIHVKDGVLYINGVNVKFHGTNRHDSDPVTGFVISREQIMKDLRVMKEHNINAIRTSHYPNAPAFYQLYDRLGFYVIDEADNESHGTADVYREDSDWKSRSKLWNEAIADNPAFTQATVDRTKRCVERDKNRPSVVIWSMGNECAYGCTFEEALKWTKEFDPTRLTHYESALYVSDKRKYDFSNIDLFSRMYPSLEEIHDYFKEDGSKPFVMCEFCHAMGNGPGDLEDYFGVIEQYEGACGGFIWEWCDHAIFLGKTIQGKKMYAYGGDHEEYPHDGNFCMDGLVYPDRTPHTGLMEFKNVYRPARVMAFDQEKKEMVLKNHMDFLNLKDYLTVGYEILCDGVVTGKGIVEDPALLDIPAHGQKAVPVDFRIPQEGKCFLKVSYYQKEETEILPAGFPLGFEEIALTGEERENQKVRKLFARQADRAEFQIEEDDAVLVVSTPEFSYTYDKLTGLFTKMVYQNQAFIERPVEFNIWRAPTDNDRVIKEVWREAKYDRIVTRAYESEVKAGEREVKIETSLSVSAVYIQRILNIKACWTIYSDGTVDADLKVEKDPIFPFLPRFGLRLYLPKSMAKVTYCGIGPVESYIDKKYAGYHGVFETDVKEMHEDYIRPQENGSHHDCDYVTVRSDKAALTVAGEETFAFNTSVYTQEELTKKAHNYELEESPYTVLCVDYRQSGIGSNSCGPKLIEKYRLDEKEFTFKVRFVLGS</sequence>
<keyword evidence="5 8" id="KW-0378">Hydrolase</keyword>
<dbReference type="GO" id="GO:0004565">
    <property type="term" value="F:beta-galactosidase activity"/>
    <property type="evidence" value="ECO:0007669"/>
    <property type="project" value="UniProtKB-EC"/>
</dbReference>
<evidence type="ECO:0000313" key="10">
    <source>
        <dbReference type="EMBL" id="RKI93318.1"/>
    </source>
</evidence>
<dbReference type="Gene3D" id="2.70.98.10">
    <property type="match status" value="1"/>
</dbReference>
<dbReference type="InterPro" id="IPR006103">
    <property type="entry name" value="Glyco_hydro_2_cat"/>
</dbReference>
<evidence type="ECO:0000256" key="3">
    <source>
        <dbReference type="ARBA" id="ARBA00012756"/>
    </source>
</evidence>
<dbReference type="InterPro" id="IPR036156">
    <property type="entry name" value="Beta-gal/glucu_dom_sf"/>
</dbReference>
<dbReference type="Proteomes" id="UP000280696">
    <property type="component" value="Unassembled WGS sequence"/>
</dbReference>
<dbReference type="OrthoDB" id="9762066at2"/>
<dbReference type="Gene3D" id="3.20.20.80">
    <property type="entry name" value="Glycosidases"/>
    <property type="match status" value="1"/>
</dbReference>
<dbReference type="InterPro" id="IPR013783">
    <property type="entry name" value="Ig-like_fold"/>
</dbReference>
<dbReference type="InterPro" id="IPR006102">
    <property type="entry name" value="Ig-like_GH2"/>
</dbReference>
<dbReference type="Pfam" id="PF02837">
    <property type="entry name" value="Glyco_hydro_2_N"/>
    <property type="match status" value="1"/>
</dbReference>
<dbReference type="PRINTS" id="PR00132">
    <property type="entry name" value="GLHYDRLASE2"/>
</dbReference>
<dbReference type="PROSITE" id="PS00608">
    <property type="entry name" value="GLYCOSYL_HYDROL_F2_2"/>
    <property type="match status" value="1"/>
</dbReference>
<dbReference type="InterPro" id="IPR014718">
    <property type="entry name" value="GH-type_carb-bd"/>
</dbReference>
<dbReference type="InterPro" id="IPR023230">
    <property type="entry name" value="Glyco_hydro_2_CS"/>
</dbReference>
<dbReference type="EMBL" id="RAYQ01000003">
    <property type="protein sequence ID" value="RKI93318.1"/>
    <property type="molecule type" value="Genomic_DNA"/>
</dbReference>
<evidence type="ECO:0000256" key="1">
    <source>
        <dbReference type="ARBA" id="ARBA00001412"/>
    </source>
</evidence>
<comment type="catalytic activity">
    <reaction evidence="1 8">
        <text>Hydrolysis of terminal non-reducing beta-D-galactose residues in beta-D-galactosides.</text>
        <dbReference type="EC" id="3.2.1.23"/>
    </reaction>
</comment>
<proteinExistence type="inferred from homology"/>
<keyword evidence="6 8" id="KW-0326">Glycosidase</keyword>
<dbReference type="Pfam" id="PF00703">
    <property type="entry name" value="Glyco_hydro_2"/>
    <property type="match status" value="1"/>
</dbReference>
<dbReference type="InterPro" id="IPR006104">
    <property type="entry name" value="Glyco_hydro_2_N"/>
</dbReference>
<dbReference type="InterPro" id="IPR011013">
    <property type="entry name" value="Gal_mutarotase_sf_dom"/>
</dbReference>
<dbReference type="GO" id="GO:0030246">
    <property type="term" value="F:carbohydrate binding"/>
    <property type="evidence" value="ECO:0007669"/>
    <property type="project" value="InterPro"/>
</dbReference>
<evidence type="ECO:0000256" key="8">
    <source>
        <dbReference type="RuleBase" id="RU361154"/>
    </source>
</evidence>
<dbReference type="InterPro" id="IPR006101">
    <property type="entry name" value="Glyco_hydro_2"/>
</dbReference>
<evidence type="ECO:0000256" key="2">
    <source>
        <dbReference type="ARBA" id="ARBA00007401"/>
    </source>
</evidence>
<dbReference type="PROSITE" id="PS00719">
    <property type="entry name" value="GLYCOSYL_HYDROL_F2_1"/>
    <property type="match status" value="1"/>
</dbReference>
<dbReference type="PANTHER" id="PTHR46323:SF2">
    <property type="entry name" value="BETA-GALACTOSIDASE"/>
    <property type="match status" value="1"/>
</dbReference>
<comment type="caution">
    <text evidence="10">The sequence shown here is derived from an EMBL/GenBank/DDBJ whole genome shotgun (WGS) entry which is preliminary data.</text>
</comment>
<dbReference type="Pfam" id="PF02836">
    <property type="entry name" value="Glyco_hydro_2_C"/>
    <property type="match status" value="1"/>
</dbReference>